<dbReference type="GO" id="GO:0003735">
    <property type="term" value="F:structural constituent of ribosome"/>
    <property type="evidence" value="ECO:0007669"/>
    <property type="project" value="InterPro"/>
</dbReference>
<dbReference type="PANTHER" id="PTHR23413">
    <property type="entry name" value="60S RIBOSOMAL PROTEIN L32 AND DNA-DIRECTED RNA POLYMERASE II, SUBUNIT N"/>
    <property type="match status" value="1"/>
</dbReference>
<name>A0AAW0IIC9_MYOGA</name>
<dbReference type="Pfam" id="PF01655">
    <property type="entry name" value="Ribosomal_L32e"/>
    <property type="match status" value="1"/>
</dbReference>
<dbReference type="SUPFAM" id="SSF52042">
    <property type="entry name" value="Ribosomal protein L32e"/>
    <property type="match status" value="1"/>
</dbReference>
<dbReference type="GO" id="GO:0022625">
    <property type="term" value="C:cytosolic large ribosomal subunit"/>
    <property type="evidence" value="ECO:0007669"/>
    <property type="project" value="TreeGrafter"/>
</dbReference>
<dbReference type="EMBL" id="JBBHLL010000129">
    <property type="protein sequence ID" value="KAK7813926.1"/>
    <property type="molecule type" value="Genomic_DNA"/>
</dbReference>
<evidence type="ECO:0000256" key="3">
    <source>
        <dbReference type="ARBA" id="ARBA00023274"/>
    </source>
</evidence>
<keyword evidence="3" id="KW-0687">Ribonucleoprotein</keyword>
<dbReference type="GO" id="GO:0006412">
    <property type="term" value="P:translation"/>
    <property type="evidence" value="ECO:0007669"/>
    <property type="project" value="InterPro"/>
</dbReference>
<feature type="non-terminal residue" evidence="5">
    <location>
        <position position="1"/>
    </location>
</feature>
<proteinExistence type="inferred from homology"/>
<dbReference type="InterPro" id="IPR001515">
    <property type="entry name" value="Ribosomal_eL32"/>
</dbReference>
<evidence type="ECO:0000313" key="6">
    <source>
        <dbReference type="Proteomes" id="UP001488838"/>
    </source>
</evidence>
<evidence type="ECO:0000256" key="4">
    <source>
        <dbReference type="SAM" id="MobiDB-lite"/>
    </source>
</evidence>
<dbReference type="PANTHER" id="PTHR23413:SF6">
    <property type="entry name" value="LARGE RIBOSOMAL SUBUNIT PROTEIN EL32"/>
    <property type="match status" value="1"/>
</dbReference>
<feature type="region of interest" description="Disordered" evidence="4">
    <location>
        <begin position="155"/>
        <end position="191"/>
    </location>
</feature>
<organism evidence="5 6">
    <name type="scientific">Myodes glareolus</name>
    <name type="common">Bank vole</name>
    <name type="synonym">Clethrionomys glareolus</name>
    <dbReference type="NCBI Taxonomy" id="447135"/>
    <lineage>
        <taxon>Eukaryota</taxon>
        <taxon>Metazoa</taxon>
        <taxon>Chordata</taxon>
        <taxon>Craniata</taxon>
        <taxon>Vertebrata</taxon>
        <taxon>Euteleostomi</taxon>
        <taxon>Mammalia</taxon>
        <taxon>Eutheria</taxon>
        <taxon>Euarchontoglires</taxon>
        <taxon>Glires</taxon>
        <taxon>Rodentia</taxon>
        <taxon>Myomorpha</taxon>
        <taxon>Muroidea</taxon>
        <taxon>Cricetidae</taxon>
        <taxon>Arvicolinae</taxon>
        <taxon>Myodes</taxon>
    </lineage>
</organism>
<dbReference type="AlphaFoldDB" id="A0AAW0IIC9"/>
<reference evidence="5 6" key="1">
    <citation type="journal article" date="2023" name="bioRxiv">
        <title>Conserved and derived expression patterns and positive selection on dental genes reveal complex evolutionary context of ever-growing rodent molars.</title>
        <authorList>
            <person name="Calamari Z.T."/>
            <person name="Song A."/>
            <person name="Cohen E."/>
            <person name="Akter M."/>
            <person name="Roy R.D."/>
            <person name="Hallikas O."/>
            <person name="Christensen M.M."/>
            <person name="Li P."/>
            <person name="Marangoni P."/>
            <person name="Jernvall J."/>
            <person name="Klein O.D."/>
        </authorList>
    </citation>
    <scope>NUCLEOTIDE SEQUENCE [LARGE SCALE GENOMIC DNA]</scope>
    <source>
        <strain evidence="5">V071</strain>
    </source>
</reference>
<comment type="caution">
    <text evidence="5">The sequence shown here is derived from an EMBL/GenBank/DDBJ whole genome shotgun (WGS) entry which is preliminary data.</text>
</comment>
<evidence type="ECO:0000256" key="1">
    <source>
        <dbReference type="ARBA" id="ARBA00008431"/>
    </source>
</evidence>
<keyword evidence="6" id="KW-1185">Reference proteome</keyword>
<evidence type="ECO:0000313" key="5">
    <source>
        <dbReference type="EMBL" id="KAK7813926.1"/>
    </source>
</evidence>
<protein>
    <submittedName>
        <fullName evidence="5">Uncharacterized protein</fullName>
    </submittedName>
</protein>
<accession>A0AAW0IIC9</accession>
<evidence type="ECO:0000256" key="2">
    <source>
        <dbReference type="ARBA" id="ARBA00022980"/>
    </source>
</evidence>
<keyword evidence="2" id="KW-0689">Ribosomal protein</keyword>
<gene>
    <name evidence="5" type="ORF">U0070_011033</name>
</gene>
<dbReference type="SMART" id="SM01393">
    <property type="entry name" value="Ribosomal_L32e"/>
    <property type="match status" value="1"/>
</dbReference>
<sequence>PKIIKNRTKKFTQQQSDGYVKIKRNWLKSRGVESSVQRRFKGQILMLQENQAHLPSSVRKFLVHNVKELEGQLMSSKSYCAEIVHNFSPKKHVNTPHNLHVTSGPSLAKALLCVSAFPCLIRTEGNRVPGRLPLSAELPLLKGLLSVGLQKVDEKGGRDRVEQAPRATASPRPRGFILIRNGAPKGTAVVH</sequence>
<dbReference type="Proteomes" id="UP001488838">
    <property type="component" value="Unassembled WGS sequence"/>
</dbReference>
<comment type="similarity">
    <text evidence="1">Belongs to the eukaryotic ribosomal protein eL32 family.</text>
</comment>
<dbReference type="InterPro" id="IPR036351">
    <property type="entry name" value="Ribosomal_eL32_sf"/>
</dbReference>